<proteinExistence type="predicted"/>
<keyword evidence="3" id="KW-1185">Reference proteome</keyword>
<name>X6L8F7_RETFI</name>
<dbReference type="OrthoDB" id="8031008at2759"/>
<dbReference type="OMA" id="FVWTDRH"/>
<dbReference type="InterPro" id="IPR043128">
    <property type="entry name" value="Rev_trsase/Diguanyl_cyclase"/>
</dbReference>
<dbReference type="Proteomes" id="UP000023152">
    <property type="component" value="Unassembled WGS sequence"/>
</dbReference>
<dbReference type="AlphaFoldDB" id="X6L8F7"/>
<dbReference type="Gene3D" id="3.30.70.270">
    <property type="match status" value="1"/>
</dbReference>
<dbReference type="SUPFAM" id="SSF56672">
    <property type="entry name" value="DNA/RNA polymerases"/>
    <property type="match status" value="1"/>
</dbReference>
<dbReference type="InterPro" id="IPR041577">
    <property type="entry name" value="RT_RNaseH_2"/>
</dbReference>
<dbReference type="EMBL" id="ASPP01047229">
    <property type="protein sequence ID" value="ETN98257.1"/>
    <property type="molecule type" value="Genomic_DNA"/>
</dbReference>
<evidence type="ECO:0000313" key="3">
    <source>
        <dbReference type="Proteomes" id="UP000023152"/>
    </source>
</evidence>
<accession>X6L8F7</accession>
<dbReference type="Pfam" id="PF17919">
    <property type="entry name" value="RT_RNaseH_2"/>
    <property type="match status" value="1"/>
</dbReference>
<sequence>MDKCEFLQNKIIFLGQEISSYVIAANPGYINKVLNVSKPKTKKQLERLLGLVQWIAKFIPNIAALTVELTKLRRKNAKWSWTDVHDKAFEKLKEAVANTQLLRHPRQNEPFIVQCDASNEAICAALLQNHDGVIVPIEFISKQFDCH</sequence>
<dbReference type="PANTHER" id="PTHR33064">
    <property type="entry name" value="POL PROTEIN"/>
    <property type="match status" value="1"/>
</dbReference>
<evidence type="ECO:0000259" key="1">
    <source>
        <dbReference type="Pfam" id="PF17919"/>
    </source>
</evidence>
<gene>
    <name evidence="2" type="ORF">RFI_39253</name>
</gene>
<organism evidence="2 3">
    <name type="scientific">Reticulomyxa filosa</name>
    <dbReference type="NCBI Taxonomy" id="46433"/>
    <lineage>
        <taxon>Eukaryota</taxon>
        <taxon>Sar</taxon>
        <taxon>Rhizaria</taxon>
        <taxon>Retaria</taxon>
        <taxon>Foraminifera</taxon>
        <taxon>Monothalamids</taxon>
        <taxon>Reticulomyxidae</taxon>
        <taxon>Reticulomyxa</taxon>
    </lineage>
</organism>
<feature type="domain" description="Reverse transcriptase/retrotransposon-derived protein RNase H-like" evidence="1">
    <location>
        <begin position="81"/>
        <end position="144"/>
    </location>
</feature>
<reference evidence="2 3" key="1">
    <citation type="journal article" date="2013" name="Curr. Biol.">
        <title>The Genome of the Foraminiferan Reticulomyxa filosa.</title>
        <authorList>
            <person name="Glockner G."/>
            <person name="Hulsmann N."/>
            <person name="Schleicher M."/>
            <person name="Noegel A.A."/>
            <person name="Eichinger L."/>
            <person name="Gallinger C."/>
            <person name="Pawlowski J."/>
            <person name="Sierra R."/>
            <person name="Euteneuer U."/>
            <person name="Pillet L."/>
            <person name="Moustafa A."/>
            <person name="Platzer M."/>
            <person name="Groth M."/>
            <person name="Szafranski K."/>
            <person name="Schliwa M."/>
        </authorList>
    </citation>
    <scope>NUCLEOTIDE SEQUENCE [LARGE SCALE GENOMIC DNA]</scope>
</reference>
<dbReference type="InterPro" id="IPR051320">
    <property type="entry name" value="Viral_Replic_Matur_Polypro"/>
</dbReference>
<dbReference type="FunFam" id="3.30.70.270:FF:000026">
    <property type="entry name" value="Transposon Ty3-G Gag-Pol polyprotein"/>
    <property type="match status" value="1"/>
</dbReference>
<dbReference type="InterPro" id="IPR043502">
    <property type="entry name" value="DNA/RNA_pol_sf"/>
</dbReference>
<protein>
    <recommendedName>
        <fullName evidence="1">Reverse transcriptase/retrotransposon-derived protein RNase H-like domain-containing protein</fullName>
    </recommendedName>
</protein>
<dbReference type="PANTHER" id="PTHR33064:SF37">
    <property type="entry name" value="RIBONUCLEASE H"/>
    <property type="match status" value="1"/>
</dbReference>
<comment type="caution">
    <text evidence="2">The sequence shown here is derived from an EMBL/GenBank/DDBJ whole genome shotgun (WGS) entry which is preliminary data.</text>
</comment>
<evidence type="ECO:0000313" key="2">
    <source>
        <dbReference type="EMBL" id="ETN98257.1"/>
    </source>
</evidence>